<dbReference type="Proteomes" id="UP000183040">
    <property type="component" value="Unassembled WGS sequence"/>
</dbReference>
<dbReference type="PROSITE" id="PS52016">
    <property type="entry name" value="TONB_DEPENDENT_REC_3"/>
    <property type="match status" value="1"/>
</dbReference>
<dbReference type="InterPro" id="IPR039426">
    <property type="entry name" value="TonB-dep_rcpt-like"/>
</dbReference>
<sequence length="1051" mass="118584">MKKEDSLLFLLFSKRIIGLKLYRLENLLRFSFILLCIMSTSFSFSQDKELKIIGVVTDTQNNPLPGVSVLIKGTSTGVVSNLDGKYVISIPNQNSTLIYSYTGFAKQEIAVKGKRVLNVILKESVKELNEIIVVGYGAMKKRDITGSIASITSKSIEERNAISITDVLQGQMAGIEITSGSGAPGEGSDIRIRGTSTFEGGVKPLFVVDGVPFESIDDINPSDIESIEVLKDAASAAIYGSRSANGVILISTKQGEKSRPRLDIRYLKSFSTLTRKMPKANGAERRYYDKVRQKLTNGLNGYNIKDSLAFFNNQDIDLQDLIFRTASRDQLDLSASGASDKFKYYVSAGLLSDKGIIQNSSYTRITTRINGEYKPNKYITLGSKLHLSIVNKKGISEDGVLNQLLERPSYWAIFNPDGSYVPNISSRRNPYAVMMDDVQKNQNYKASIYEYLEVNFNSKFKFNTNVQGNFILDRNQSYRPSPQLAVTERTTGRDLSELNYDWANENYFSYVDNFKFHNINVMVGNSIQGWARENMNIVGLDYTTDMIYTLNAASLFDTQRTYTRMYRHSMTSFFGRAAYNYKSRYLVNANIRTDGSSRFGSSKRWGVFPSASIGWRFSDERFMRWSKRFLSDGKLRASWGITGNQEIGDYDSWQLYSPNYIYEGVSGIAASNLAYNGLSWEETTQYNIGLDLQLFNSKVRIVADYYKKDTEKLLCQVEVPKETGFTTIRKNVGSMSNEGFEFSLDYDVLRLKDFNWSLNFNIAHNTSRIKQIADGVPFYKGMDDAIYVQPNSKLGEFYGYKYLGIYPYNESNAYTKEWNQLTPEFANGTFTGKYLLNGKEYTGEILQKKSSDGNPLKGGDVDYVDINGDGIIDVSDKTKIGCAQPDVYGGLSTNLSYKGISLYISFYYSLGGDIYNYAEAKRNKFSYDGATPSPDAIANMWTGPGDIAKYPAPINKEHNRLPPSSFYIEDASYIKLRNVKLSYSLPKKWINTVWMKAATIYVYGNNLLTFTNYKGYDPEFSLGTSDPLTLGIDQNRYPRKREYGLGVNVTF</sequence>
<evidence type="ECO:0000256" key="7">
    <source>
        <dbReference type="PROSITE-ProRule" id="PRU01360"/>
    </source>
</evidence>
<dbReference type="FunFam" id="2.170.130.10:FF:000008">
    <property type="entry name" value="SusC/RagA family TonB-linked outer membrane protein"/>
    <property type="match status" value="1"/>
</dbReference>
<evidence type="ECO:0000256" key="5">
    <source>
        <dbReference type="ARBA" id="ARBA00023136"/>
    </source>
</evidence>
<keyword evidence="3 7" id="KW-1134">Transmembrane beta strand</keyword>
<name>A0A1H4EGZ4_9BACE</name>
<dbReference type="Pfam" id="PF07715">
    <property type="entry name" value="Plug"/>
    <property type="match status" value="1"/>
</dbReference>
<dbReference type="NCBIfam" id="TIGR04057">
    <property type="entry name" value="SusC_RagA_signa"/>
    <property type="match status" value="1"/>
</dbReference>
<dbReference type="InterPro" id="IPR037066">
    <property type="entry name" value="Plug_dom_sf"/>
</dbReference>
<dbReference type="InterPro" id="IPR012910">
    <property type="entry name" value="Plug_dom"/>
</dbReference>
<evidence type="ECO:0000256" key="4">
    <source>
        <dbReference type="ARBA" id="ARBA00022692"/>
    </source>
</evidence>
<evidence type="ECO:0000256" key="6">
    <source>
        <dbReference type="ARBA" id="ARBA00023237"/>
    </source>
</evidence>
<keyword evidence="4 7" id="KW-0812">Transmembrane</keyword>
<evidence type="ECO:0000313" key="10">
    <source>
        <dbReference type="Proteomes" id="UP000183040"/>
    </source>
</evidence>
<evidence type="ECO:0000256" key="3">
    <source>
        <dbReference type="ARBA" id="ARBA00022452"/>
    </source>
</evidence>
<dbReference type="EMBL" id="FNRP01000015">
    <property type="protein sequence ID" value="SEA84295.1"/>
    <property type="molecule type" value="Genomic_DNA"/>
</dbReference>
<reference evidence="9 10" key="1">
    <citation type="submission" date="2016-10" db="EMBL/GenBank/DDBJ databases">
        <authorList>
            <person name="de Groot N.N."/>
        </authorList>
    </citation>
    <scope>NUCLEOTIDE SEQUENCE [LARGE SCALE GENOMIC DNA]</scope>
    <source>
        <strain evidence="9 10">NLAE-zl-G339</strain>
    </source>
</reference>
<dbReference type="NCBIfam" id="TIGR04056">
    <property type="entry name" value="OMP_RagA_SusC"/>
    <property type="match status" value="1"/>
</dbReference>
<dbReference type="InterPro" id="IPR023997">
    <property type="entry name" value="TonB-dep_OMP_SusC/RagA_CS"/>
</dbReference>
<dbReference type="SUPFAM" id="SSF56935">
    <property type="entry name" value="Porins"/>
    <property type="match status" value="1"/>
</dbReference>
<accession>A0A1H4EGZ4</accession>
<evidence type="ECO:0000259" key="8">
    <source>
        <dbReference type="Pfam" id="PF07715"/>
    </source>
</evidence>
<dbReference type="Pfam" id="PF13715">
    <property type="entry name" value="CarbopepD_reg_2"/>
    <property type="match status" value="1"/>
</dbReference>
<evidence type="ECO:0000313" key="9">
    <source>
        <dbReference type="EMBL" id="SEA84295.1"/>
    </source>
</evidence>
<keyword evidence="2 7" id="KW-0813">Transport</keyword>
<evidence type="ECO:0000256" key="1">
    <source>
        <dbReference type="ARBA" id="ARBA00004571"/>
    </source>
</evidence>
<comment type="subcellular location">
    <subcellularLocation>
        <location evidence="1 7">Cell outer membrane</location>
        <topology evidence="1 7">Multi-pass membrane protein</topology>
    </subcellularLocation>
</comment>
<dbReference type="SUPFAM" id="SSF49464">
    <property type="entry name" value="Carboxypeptidase regulatory domain-like"/>
    <property type="match status" value="1"/>
</dbReference>
<dbReference type="GO" id="GO:0009279">
    <property type="term" value="C:cell outer membrane"/>
    <property type="evidence" value="ECO:0007669"/>
    <property type="project" value="UniProtKB-SubCell"/>
</dbReference>
<keyword evidence="5 7" id="KW-0472">Membrane</keyword>
<organism evidence="9 10">
    <name type="scientific">Bacteroides xylanisolvens</name>
    <dbReference type="NCBI Taxonomy" id="371601"/>
    <lineage>
        <taxon>Bacteria</taxon>
        <taxon>Pseudomonadati</taxon>
        <taxon>Bacteroidota</taxon>
        <taxon>Bacteroidia</taxon>
        <taxon>Bacteroidales</taxon>
        <taxon>Bacteroidaceae</taxon>
        <taxon>Bacteroides</taxon>
    </lineage>
</organism>
<dbReference type="InterPro" id="IPR023996">
    <property type="entry name" value="TonB-dep_OMP_SusC/RagA"/>
</dbReference>
<gene>
    <name evidence="9" type="ORF">SAMN04487924_11555</name>
</gene>
<dbReference type="Gene3D" id="2.60.40.1120">
    <property type="entry name" value="Carboxypeptidase-like, regulatory domain"/>
    <property type="match status" value="1"/>
</dbReference>
<dbReference type="AlphaFoldDB" id="A0A1H4EGZ4"/>
<dbReference type="Gene3D" id="2.170.130.10">
    <property type="entry name" value="TonB-dependent receptor, plug domain"/>
    <property type="match status" value="1"/>
</dbReference>
<dbReference type="Gene3D" id="2.40.170.20">
    <property type="entry name" value="TonB-dependent receptor, beta-barrel domain"/>
    <property type="match status" value="1"/>
</dbReference>
<dbReference type="InterPro" id="IPR008969">
    <property type="entry name" value="CarboxyPept-like_regulatory"/>
</dbReference>
<protein>
    <submittedName>
        <fullName evidence="9">TonB-linked outer membrane protein, SusC/RagA family</fullName>
    </submittedName>
</protein>
<comment type="similarity">
    <text evidence="7">Belongs to the TonB-dependent receptor family.</text>
</comment>
<dbReference type="InterPro" id="IPR036942">
    <property type="entry name" value="Beta-barrel_TonB_sf"/>
</dbReference>
<keyword evidence="6 7" id="KW-0998">Cell outer membrane</keyword>
<feature type="domain" description="TonB-dependent receptor plug" evidence="8">
    <location>
        <begin position="140"/>
        <end position="247"/>
    </location>
</feature>
<proteinExistence type="inferred from homology"/>
<evidence type="ECO:0000256" key="2">
    <source>
        <dbReference type="ARBA" id="ARBA00022448"/>
    </source>
</evidence>